<dbReference type="Proteomes" id="UP001148662">
    <property type="component" value="Unassembled WGS sequence"/>
</dbReference>
<gene>
    <name evidence="1" type="ORF">NM688_g2850</name>
</gene>
<accession>A0ACC1T773</accession>
<keyword evidence="2" id="KW-1185">Reference proteome</keyword>
<evidence type="ECO:0000313" key="1">
    <source>
        <dbReference type="EMBL" id="KAJ3554930.1"/>
    </source>
</evidence>
<name>A0ACC1T773_9APHY</name>
<comment type="caution">
    <text evidence="1">The sequence shown here is derived from an EMBL/GenBank/DDBJ whole genome shotgun (WGS) entry which is preliminary data.</text>
</comment>
<organism evidence="1 2">
    <name type="scientific">Phlebia brevispora</name>
    <dbReference type="NCBI Taxonomy" id="194682"/>
    <lineage>
        <taxon>Eukaryota</taxon>
        <taxon>Fungi</taxon>
        <taxon>Dikarya</taxon>
        <taxon>Basidiomycota</taxon>
        <taxon>Agaricomycotina</taxon>
        <taxon>Agaricomycetes</taxon>
        <taxon>Polyporales</taxon>
        <taxon>Meruliaceae</taxon>
        <taxon>Phlebia</taxon>
    </lineage>
</organism>
<reference evidence="1" key="1">
    <citation type="submission" date="2022-07" db="EMBL/GenBank/DDBJ databases">
        <title>Genome Sequence of Phlebia brevispora.</title>
        <authorList>
            <person name="Buettner E."/>
        </authorList>
    </citation>
    <scope>NUCLEOTIDE SEQUENCE</scope>
    <source>
        <strain evidence="1">MPL23</strain>
    </source>
</reference>
<evidence type="ECO:0000313" key="2">
    <source>
        <dbReference type="Proteomes" id="UP001148662"/>
    </source>
</evidence>
<dbReference type="EMBL" id="JANHOG010000383">
    <property type="protein sequence ID" value="KAJ3554930.1"/>
    <property type="molecule type" value="Genomic_DNA"/>
</dbReference>
<protein>
    <submittedName>
        <fullName evidence="1">Uncharacterized protein</fullName>
    </submittedName>
</protein>
<sequence>MAIADAESSKPESPDVIALMAITQFMQGAGISVRGLRPDPQGIIEQRVREIVKPWDLSGVSPKRFNASLTTGVDIAGSSYPYTSINTQVHIAIFTLLATCFDDFLTDSDAMSEFSDRFRAGLPQRLPLLQYFADSLSSMSTYFLPFAARAIVNSALVYMNRNVFDKEASEMPIHEAARQYIEWKRLQNGMAEAYALFIWDKHSFSSIHSFIQAVPEVVLCVNYMNDILSFYKEELEGDVTNYIHERAKVTGRETNAVLFDVVNDTIEAVKRARDIVQGDAERAAVDAFVAGYTVFHVYSPRYRLLDLMKGSEYL</sequence>
<proteinExistence type="predicted"/>